<feature type="compositionally biased region" description="Basic and acidic residues" evidence="5">
    <location>
        <begin position="18"/>
        <end position="31"/>
    </location>
</feature>
<dbReference type="GeneID" id="116299036"/>
<dbReference type="Pfam" id="PF12012">
    <property type="entry name" value="DUF3504"/>
    <property type="match status" value="1"/>
</dbReference>
<feature type="region of interest" description="Disordered" evidence="5">
    <location>
        <begin position="1"/>
        <end position="31"/>
    </location>
</feature>
<evidence type="ECO:0000256" key="2">
    <source>
        <dbReference type="ARBA" id="ARBA00022553"/>
    </source>
</evidence>
<evidence type="ECO:0000256" key="1">
    <source>
        <dbReference type="ARBA" id="ARBA00022499"/>
    </source>
</evidence>
<dbReference type="InterPro" id="IPR021893">
    <property type="entry name" value="ZMYM2-like_C"/>
</dbReference>
<dbReference type="Gene3D" id="1.10.443.10">
    <property type="entry name" value="Intergrase catalytic core"/>
    <property type="match status" value="1"/>
</dbReference>
<dbReference type="InterPro" id="IPR042838">
    <property type="entry name" value="KIAA1958"/>
</dbReference>
<evidence type="ECO:0000313" key="8">
    <source>
        <dbReference type="RefSeq" id="XP_031563525.1"/>
    </source>
</evidence>
<organism evidence="7 8">
    <name type="scientific">Actinia tenebrosa</name>
    <name type="common">Australian red waratah sea anemone</name>
    <dbReference type="NCBI Taxonomy" id="6105"/>
    <lineage>
        <taxon>Eukaryota</taxon>
        <taxon>Metazoa</taxon>
        <taxon>Cnidaria</taxon>
        <taxon>Anthozoa</taxon>
        <taxon>Hexacorallia</taxon>
        <taxon>Actiniaria</taxon>
        <taxon>Actiniidae</taxon>
        <taxon>Actinia</taxon>
    </lineage>
</organism>
<keyword evidence="7" id="KW-1185">Reference proteome</keyword>
<reference evidence="8" key="1">
    <citation type="submission" date="2025-08" db="UniProtKB">
        <authorList>
            <consortium name="RefSeq"/>
        </authorList>
    </citation>
    <scope>IDENTIFICATION</scope>
</reference>
<dbReference type="InterPro" id="IPR057926">
    <property type="entry name" value="QRICH1_dom"/>
</dbReference>
<dbReference type="InParanoid" id="A0A6P8IDI7"/>
<feature type="region of interest" description="Disordered" evidence="5">
    <location>
        <begin position="443"/>
        <end position="463"/>
    </location>
</feature>
<keyword evidence="4" id="KW-0233">DNA recombination</keyword>
<evidence type="ECO:0000256" key="4">
    <source>
        <dbReference type="ARBA" id="ARBA00023172"/>
    </source>
</evidence>
<sequence length="463" mass="52558">MSDDEHSDSEFYYPLDYKNNENESEKTREKQSFSVDDVQSFIQTQRPENTIKKTQYDLNVWRRYLSEWGETTEVENIPPQKLNLLICRFFIEIQKKDGEAYEPSTLTSFHRSLQRYLNDKQSTVNIFKDQEFAMSRDALKSKKKQLAEVKAKGNLPQAARGVTDEEEDLLFASGEFGEQNPESLQRTVWWLLSLHFGFRARDESRKLKWGDVSLNVDSVTGKEVLTWGTERGSKTRQGEGNRAFKPNAYASDNERCPVKYYKAFRSHRPQEMLHPDSPFYLAIKHKRMQNSNVWYCKTPLGKNEIGNLLSKAAKRVGLKGNVSNHSVRKTFISRLMDAGVPPNYVAQLSGHKNLKSLDSYSTASLTHQREMSLTLSRSKQSSRSIMAANTTEVSCSEDINAKPSTSTSSSSEGGPFGYGIFPGSSIGRVEGCSFTVNIVHQHVQAPKPAKRRGILESDDSESQ</sequence>
<evidence type="ECO:0000313" key="7">
    <source>
        <dbReference type="Proteomes" id="UP000515163"/>
    </source>
</evidence>
<dbReference type="GO" id="GO:0003677">
    <property type="term" value="F:DNA binding"/>
    <property type="evidence" value="ECO:0007669"/>
    <property type="project" value="InterPro"/>
</dbReference>
<dbReference type="AlphaFoldDB" id="A0A6P8IDI7"/>
<dbReference type="SUPFAM" id="SSF56349">
    <property type="entry name" value="DNA breaking-rejoining enzymes"/>
    <property type="match status" value="1"/>
</dbReference>
<gene>
    <name evidence="8" type="primary">LOC116299036</name>
</gene>
<dbReference type="CDD" id="cd00397">
    <property type="entry name" value="DNA_BRE_C"/>
    <property type="match status" value="1"/>
</dbReference>
<protein>
    <submittedName>
        <fullName evidence="8">Zinc finger MYM-type protein 2-like</fullName>
    </submittedName>
</protein>
<dbReference type="Pfam" id="PF25561">
    <property type="entry name" value="QRICH1"/>
    <property type="match status" value="1"/>
</dbReference>
<dbReference type="RefSeq" id="XP_031563525.1">
    <property type="nucleotide sequence ID" value="XM_031707665.1"/>
</dbReference>
<name>A0A6P8IDI7_ACTTE</name>
<dbReference type="Proteomes" id="UP000515163">
    <property type="component" value="Unplaced"/>
</dbReference>
<dbReference type="GO" id="GO:0015074">
    <property type="term" value="P:DNA integration"/>
    <property type="evidence" value="ECO:0007669"/>
    <property type="project" value="InterPro"/>
</dbReference>
<dbReference type="PROSITE" id="PS51898">
    <property type="entry name" value="TYR_RECOMBINASE"/>
    <property type="match status" value="1"/>
</dbReference>
<keyword evidence="1" id="KW-1017">Isopeptide bond</keyword>
<dbReference type="KEGG" id="aten:116299036"/>
<proteinExistence type="predicted"/>
<feature type="region of interest" description="Disordered" evidence="5">
    <location>
        <begin position="389"/>
        <end position="414"/>
    </location>
</feature>
<keyword evidence="2" id="KW-0597">Phosphoprotein</keyword>
<feature type="domain" description="Tyr recombinase" evidence="6">
    <location>
        <begin position="157"/>
        <end position="373"/>
    </location>
</feature>
<dbReference type="GO" id="GO:0006310">
    <property type="term" value="P:DNA recombination"/>
    <property type="evidence" value="ECO:0007669"/>
    <property type="project" value="UniProtKB-KW"/>
</dbReference>
<evidence type="ECO:0000256" key="5">
    <source>
        <dbReference type="SAM" id="MobiDB-lite"/>
    </source>
</evidence>
<dbReference type="InterPro" id="IPR011010">
    <property type="entry name" value="DNA_brk_join_enz"/>
</dbReference>
<keyword evidence="3" id="KW-0832">Ubl conjugation</keyword>
<dbReference type="PANTHER" id="PTHR46963:SF2">
    <property type="match status" value="1"/>
</dbReference>
<accession>A0A6P8IDI7</accession>
<dbReference type="InterPro" id="IPR002104">
    <property type="entry name" value="Integrase_catalytic"/>
</dbReference>
<dbReference type="PANTHER" id="PTHR46963">
    <property type="entry name" value="SIMILAR TO RIKEN CDNA E130308A19"/>
    <property type="match status" value="1"/>
</dbReference>
<dbReference type="OrthoDB" id="5984651at2759"/>
<evidence type="ECO:0000259" key="6">
    <source>
        <dbReference type="PROSITE" id="PS51898"/>
    </source>
</evidence>
<dbReference type="InterPro" id="IPR013762">
    <property type="entry name" value="Integrase-like_cat_sf"/>
</dbReference>
<evidence type="ECO:0000256" key="3">
    <source>
        <dbReference type="ARBA" id="ARBA00022843"/>
    </source>
</evidence>